<sequence>MRGPGIRRAQKAAWVEKPFESPLPLPIPRHSPPIGRLLEVRGRARLILNRRPALLCRRPEADLCTDSGRRNTTTPRLPASPAASSAGEEERESVWVPSPAPSLSWEPPRIPSPAAGPASERWREG</sequence>
<keyword evidence="3" id="KW-1185">Reference proteome</keyword>
<dbReference type="EMBL" id="JASSZA010000021">
    <property type="protein sequence ID" value="KAK2085249.1"/>
    <property type="molecule type" value="Genomic_DNA"/>
</dbReference>
<protein>
    <submittedName>
        <fullName evidence="2">Uncharacterized protein</fullName>
    </submittedName>
</protein>
<feature type="region of interest" description="Disordered" evidence="1">
    <location>
        <begin position="63"/>
        <end position="125"/>
    </location>
</feature>
<evidence type="ECO:0000256" key="1">
    <source>
        <dbReference type="SAM" id="MobiDB-lite"/>
    </source>
</evidence>
<proteinExistence type="predicted"/>
<evidence type="ECO:0000313" key="3">
    <source>
        <dbReference type="Proteomes" id="UP001266305"/>
    </source>
</evidence>
<gene>
    <name evidence="2" type="ORF">P7K49_036549</name>
</gene>
<name>A0ABQ9TKE7_SAGOE</name>
<reference evidence="2 3" key="1">
    <citation type="submission" date="2023-05" db="EMBL/GenBank/DDBJ databases">
        <title>B98-5 Cell Line De Novo Hybrid Assembly: An Optical Mapping Approach.</title>
        <authorList>
            <person name="Kananen K."/>
            <person name="Auerbach J.A."/>
            <person name="Kautto E."/>
            <person name="Blachly J.S."/>
        </authorList>
    </citation>
    <scope>NUCLEOTIDE SEQUENCE [LARGE SCALE GENOMIC DNA]</scope>
    <source>
        <strain evidence="2">B95-8</strain>
        <tissue evidence="2">Cell line</tissue>
    </source>
</reference>
<dbReference type="Proteomes" id="UP001266305">
    <property type="component" value="Unassembled WGS sequence"/>
</dbReference>
<evidence type="ECO:0000313" key="2">
    <source>
        <dbReference type="EMBL" id="KAK2085249.1"/>
    </source>
</evidence>
<organism evidence="2 3">
    <name type="scientific">Saguinus oedipus</name>
    <name type="common">Cotton-top tamarin</name>
    <name type="synonym">Oedipomidas oedipus</name>
    <dbReference type="NCBI Taxonomy" id="9490"/>
    <lineage>
        <taxon>Eukaryota</taxon>
        <taxon>Metazoa</taxon>
        <taxon>Chordata</taxon>
        <taxon>Craniata</taxon>
        <taxon>Vertebrata</taxon>
        <taxon>Euteleostomi</taxon>
        <taxon>Mammalia</taxon>
        <taxon>Eutheria</taxon>
        <taxon>Euarchontoglires</taxon>
        <taxon>Primates</taxon>
        <taxon>Haplorrhini</taxon>
        <taxon>Platyrrhini</taxon>
        <taxon>Cebidae</taxon>
        <taxon>Callitrichinae</taxon>
        <taxon>Saguinus</taxon>
    </lineage>
</organism>
<comment type="caution">
    <text evidence="2">The sequence shown here is derived from an EMBL/GenBank/DDBJ whole genome shotgun (WGS) entry which is preliminary data.</text>
</comment>
<accession>A0ABQ9TKE7</accession>